<evidence type="ECO:0000256" key="2">
    <source>
        <dbReference type="ARBA" id="ARBA00012254"/>
    </source>
</evidence>
<keyword evidence="4" id="KW-0658">Purine biosynthesis</keyword>
<dbReference type="GO" id="GO:0006189">
    <property type="term" value="P:'de novo' IMP biosynthetic process"/>
    <property type="evidence" value="ECO:0007669"/>
    <property type="project" value="TreeGrafter"/>
</dbReference>
<evidence type="ECO:0000256" key="4">
    <source>
        <dbReference type="ARBA" id="ARBA00022755"/>
    </source>
</evidence>
<evidence type="ECO:0000256" key="1">
    <source>
        <dbReference type="ARBA" id="ARBA00005054"/>
    </source>
</evidence>
<comment type="caution">
    <text evidence="6">The sequence shown here is derived from an EMBL/GenBank/DDBJ whole genome shotgun (WGS) entry which is preliminary data.</text>
</comment>
<keyword evidence="3" id="KW-0808">Transferase</keyword>
<proteinExistence type="predicted"/>
<dbReference type="GO" id="GO:0005737">
    <property type="term" value="C:cytoplasm"/>
    <property type="evidence" value="ECO:0007669"/>
    <property type="project" value="TreeGrafter"/>
</dbReference>
<dbReference type="Proteomes" id="UP000176864">
    <property type="component" value="Unassembled WGS sequence"/>
</dbReference>
<evidence type="ECO:0000313" key="6">
    <source>
        <dbReference type="EMBL" id="OGE79322.1"/>
    </source>
</evidence>
<dbReference type="EC" id="2.1.2.2" evidence="2"/>
<dbReference type="EMBL" id="MFEK01000006">
    <property type="protein sequence ID" value="OGE79322.1"/>
    <property type="molecule type" value="Genomic_DNA"/>
</dbReference>
<dbReference type="InterPro" id="IPR036477">
    <property type="entry name" value="Formyl_transf_N_sf"/>
</dbReference>
<dbReference type="PANTHER" id="PTHR43369">
    <property type="entry name" value="PHOSPHORIBOSYLGLYCINAMIDE FORMYLTRANSFERASE"/>
    <property type="match status" value="1"/>
</dbReference>
<dbReference type="InterPro" id="IPR002376">
    <property type="entry name" value="Formyl_transf_N"/>
</dbReference>
<organism evidence="6 7">
    <name type="scientific">Candidatus Doudnabacteria bacterium RIFCSPHIGHO2_01_FULL_46_14</name>
    <dbReference type="NCBI Taxonomy" id="1817824"/>
    <lineage>
        <taxon>Bacteria</taxon>
        <taxon>Candidatus Doudnaibacteriota</taxon>
    </lineage>
</organism>
<gene>
    <name evidence="6" type="ORF">A2751_05025</name>
</gene>
<dbReference type="Gene3D" id="3.40.50.170">
    <property type="entry name" value="Formyl transferase, N-terminal domain"/>
    <property type="match status" value="1"/>
</dbReference>
<protein>
    <recommendedName>
        <fullName evidence="2">phosphoribosylglycinamide formyltransferase 1</fullName>
        <ecNumber evidence="2">2.1.2.2</ecNumber>
    </recommendedName>
</protein>
<sequence>MKRWASFVTGGGTTFAAILDAVISKELNEIQFAFLFASQHGIGAIDKAQKRINEHGTELGVSRHDIHVMEMGHHSGSPSQWDRVVSLCRDYKVDVVTLNGFLPQVDWRVIEAVDGNIFNQHPGPLDPGRQHDFGGGGYLGMYGRRVHCARLYFVRMTNCESWSEATMHVVTPEVDKGFIVHSERVEILPYDTVDDLQQRVLPVEHKTQIDGLRRFARAELKTQPKRERPLVESWQVPHLIDGKKVARILYPKG</sequence>
<accession>A0A1F5NP68</accession>
<dbReference type="STRING" id="1817824.A2751_05025"/>
<evidence type="ECO:0000259" key="5">
    <source>
        <dbReference type="Pfam" id="PF00551"/>
    </source>
</evidence>
<evidence type="ECO:0000256" key="3">
    <source>
        <dbReference type="ARBA" id="ARBA00022679"/>
    </source>
</evidence>
<feature type="domain" description="Formyl transferase N-terminal" evidence="5">
    <location>
        <begin position="158"/>
        <end position="208"/>
    </location>
</feature>
<reference evidence="6 7" key="1">
    <citation type="journal article" date="2016" name="Nat. Commun.">
        <title>Thousands of microbial genomes shed light on interconnected biogeochemical processes in an aquifer system.</title>
        <authorList>
            <person name="Anantharaman K."/>
            <person name="Brown C.T."/>
            <person name="Hug L.A."/>
            <person name="Sharon I."/>
            <person name="Castelle C.J."/>
            <person name="Probst A.J."/>
            <person name="Thomas B.C."/>
            <person name="Singh A."/>
            <person name="Wilkins M.J."/>
            <person name="Karaoz U."/>
            <person name="Brodie E.L."/>
            <person name="Williams K.H."/>
            <person name="Hubbard S.S."/>
            <person name="Banfield J.F."/>
        </authorList>
    </citation>
    <scope>NUCLEOTIDE SEQUENCE [LARGE SCALE GENOMIC DNA]</scope>
</reference>
<evidence type="ECO:0000313" key="7">
    <source>
        <dbReference type="Proteomes" id="UP000176864"/>
    </source>
</evidence>
<dbReference type="AlphaFoldDB" id="A0A1F5NP68"/>
<name>A0A1F5NP68_9BACT</name>
<dbReference type="GO" id="GO:0004644">
    <property type="term" value="F:phosphoribosylglycinamide formyltransferase activity"/>
    <property type="evidence" value="ECO:0007669"/>
    <property type="project" value="UniProtKB-EC"/>
</dbReference>
<dbReference type="Pfam" id="PF00551">
    <property type="entry name" value="Formyl_trans_N"/>
    <property type="match status" value="1"/>
</dbReference>
<comment type="pathway">
    <text evidence="1">Purine metabolism; IMP biosynthesis via de novo pathway; N(2)-formyl-N(1)-(5-phospho-D-ribosyl)glycinamide from N(1)-(5-phospho-D-ribosyl)glycinamide (10-formyl THF route): step 1/1.</text>
</comment>
<dbReference type="SUPFAM" id="SSF53328">
    <property type="entry name" value="Formyltransferase"/>
    <property type="match status" value="1"/>
</dbReference>
<dbReference type="PANTHER" id="PTHR43369:SF2">
    <property type="entry name" value="PHOSPHORIBOSYLGLYCINAMIDE FORMYLTRANSFERASE"/>
    <property type="match status" value="1"/>
</dbReference>